<sequence>MYQEKYILFATLIYLSVWLTNFVPALLLRILMKWLKGTGKMILALKMVVLTPILATAFNPWVKTFLGDDRRVYKDSRAIYARIAYEMFFRVDPRWKNVDEDVFFMEILGHDDENTQLHYKQFKLANFSRTWRPHVGEENTPAGSATKAG</sequence>
<accession>A0A378H7Q0</accession>
<evidence type="ECO:0000313" key="3">
    <source>
        <dbReference type="EMBL" id="STX11925.1"/>
    </source>
</evidence>
<name>A0A378H7Q0_KLEPN</name>
<feature type="transmembrane region" description="Helical" evidence="1">
    <location>
        <begin position="43"/>
        <end position="62"/>
    </location>
</feature>
<keyword evidence="1" id="KW-0812">Transmembrane</keyword>
<feature type="domain" description="Telomere resolvase ResT/TelK catalytic" evidence="2">
    <location>
        <begin position="65"/>
        <end position="122"/>
    </location>
</feature>
<dbReference type="AlphaFoldDB" id="A0A378H7Q0"/>
<gene>
    <name evidence="3" type="ORF">NCTC11679_06386</name>
</gene>
<keyword evidence="1" id="KW-1133">Transmembrane helix</keyword>
<evidence type="ECO:0000259" key="2">
    <source>
        <dbReference type="Pfam" id="PF16684"/>
    </source>
</evidence>
<reference evidence="3 4" key="1">
    <citation type="submission" date="2018-06" db="EMBL/GenBank/DDBJ databases">
        <authorList>
            <consortium name="Pathogen Informatics"/>
            <person name="Doyle S."/>
        </authorList>
    </citation>
    <scope>NUCLEOTIDE SEQUENCE [LARGE SCALE GENOMIC DNA]</scope>
    <source>
        <strain evidence="3 4">NCTC11679</strain>
    </source>
</reference>
<evidence type="ECO:0000256" key="1">
    <source>
        <dbReference type="SAM" id="Phobius"/>
    </source>
</evidence>
<evidence type="ECO:0000313" key="4">
    <source>
        <dbReference type="Proteomes" id="UP000255239"/>
    </source>
</evidence>
<feature type="transmembrane region" description="Helical" evidence="1">
    <location>
        <begin position="6"/>
        <end position="31"/>
    </location>
</feature>
<proteinExistence type="predicted"/>
<dbReference type="EMBL" id="UGMG01000005">
    <property type="protein sequence ID" value="STX11925.1"/>
    <property type="molecule type" value="Genomic_DNA"/>
</dbReference>
<dbReference type="Gene3D" id="1.10.443.30">
    <property type="entry name" value="Telomere resolvase"/>
    <property type="match status" value="1"/>
</dbReference>
<dbReference type="InterPro" id="IPR032047">
    <property type="entry name" value="ResT/TelK_cat"/>
</dbReference>
<dbReference type="InterPro" id="IPR038280">
    <property type="entry name" value="ResT/TelK_cat_sf"/>
</dbReference>
<dbReference type="Proteomes" id="UP000255239">
    <property type="component" value="Unassembled WGS sequence"/>
</dbReference>
<keyword evidence="1" id="KW-0472">Membrane</keyword>
<protein>
    <recommendedName>
        <fullName evidence="2">Telomere resolvase ResT/TelK catalytic domain-containing protein</fullName>
    </recommendedName>
</protein>
<organism evidence="3 4">
    <name type="scientific">Klebsiella pneumoniae</name>
    <dbReference type="NCBI Taxonomy" id="573"/>
    <lineage>
        <taxon>Bacteria</taxon>
        <taxon>Pseudomonadati</taxon>
        <taxon>Pseudomonadota</taxon>
        <taxon>Gammaproteobacteria</taxon>
        <taxon>Enterobacterales</taxon>
        <taxon>Enterobacteriaceae</taxon>
        <taxon>Klebsiella/Raoultella group</taxon>
        <taxon>Klebsiella</taxon>
        <taxon>Klebsiella pneumoniae complex</taxon>
    </lineage>
</organism>
<dbReference type="Pfam" id="PF16684">
    <property type="entry name" value="ResT-TelK_cat"/>
    <property type="match status" value="1"/>
</dbReference>